<evidence type="ECO:0000256" key="1">
    <source>
        <dbReference type="SAM" id="MobiDB-lite"/>
    </source>
</evidence>
<evidence type="ECO:0000313" key="2">
    <source>
        <dbReference type="EMBL" id="ETN72120.1"/>
    </source>
</evidence>
<reference evidence="3" key="1">
    <citation type="journal article" date="2014" name="Nat. Genet.">
        <title>Genome of the human hookworm Necator americanus.</title>
        <authorList>
            <person name="Tang Y.T."/>
            <person name="Gao X."/>
            <person name="Rosa B.A."/>
            <person name="Abubucker S."/>
            <person name="Hallsworth-Pepin K."/>
            <person name="Martin J."/>
            <person name="Tyagi R."/>
            <person name="Heizer E."/>
            <person name="Zhang X."/>
            <person name="Bhonagiri-Palsikar V."/>
            <person name="Minx P."/>
            <person name="Warren W.C."/>
            <person name="Wang Q."/>
            <person name="Zhan B."/>
            <person name="Hotez P.J."/>
            <person name="Sternberg P.W."/>
            <person name="Dougall A."/>
            <person name="Gaze S.T."/>
            <person name="Mulvenna J."/>
            <person name="Sotillo J."/>
            <person name="Ranganathan S."/>
            <person name="Rabelo E.M."/>
            <person name="Wilson R.K."/>
            <person name="Felgner P.L."/>
            <person name="Bethony J."/>
            <person name="Hawdon J.M."/>
            <person name="Gasser R.B."/>
            <person name="Loukas A."/>
            <person name="Mitreva M."/>
        </authorList>
    </citation>
    <scope>NUCLEOTIDE SEQUENCE [LARGE SCALE GENOMIC DNA]</scope>
</reference>
<gene>
    <name evidence="2" type="ORF">NECAME_19021</name>
</gene>
<protein>
    <submittedName>
        <fullName evidence="2">Uncharacterized protein</fullName>
    </submittedName>
</protein>
<evidence type="ECO:0000313" key="3">
    <source>
        <dbReference type="Proteomes" id="UP000053676"/>
    </source>
</evidence>
<feature type="region of interest" description="Disordered" evidence="1">
    <location>
        <begin position="1"/>
        <end position="41"/>
    </location>
</feature>
<dbReference type="Proteomes" id="UP000053676">
    <property type="component" value="Unassembled WGS sequence"/>
</dbReference>
<name>W2SR58_NECAM</name>
<sequence>MTTAEVTVTDQSGPREYRGRGGRGGFRGRGERGGFSRGRGRGGGYRDAANILFLASRYPIWIRHCL</sequence>
<feature type="compositionally biased region" description="Polar residues" evidence="1">
    <location>
        <begin position="1"/>
        <end position="11"/>
    </location>
</feature>
<dbReference type="EMBL" id="KI665619">
    <property type="protein sequence ID" value="ETN72120.1"/>
    <property type="molecule type" value="Genomic_DNA"/>
</dbReference>
<dbReference type="KEGG" id="nai:NECAME_19021"/>
<keyword evidence="3" id="KW-1185">Reference proteome</keyword>
<dbReference type="AlphaFoldDB" id="W2SR58"/>
<accession>W2SR58</accession>
<feature type="non-terminal residue" evidence="2">
    <location>
        <position position="66"/>
    </location>
</feature>
<proteinExistence type="predicted"/>
<organism evidence="2 3">
    <name type="scientific">Necator americanus</name>
    <name type="common">Human hookworm</name>
    <dbReference type="NCBI Taxonomy" id="51031"/>
    <lineage>
        <taxon>Eukaryota</taxon>
        <taxon>Metazoa</taxon>
        <taxon>Ecdysozoa</taxon>
        <taxon>Nematoda</taxon>
        <taxon>Chromadorea</taxon>
        <taxon>Rhabditida</taxon>
        <taxon>Rhabditina</taxon>
        <taxon>Rhabditomorpha</taxon>
        <taxon>Strongyloidea</taxon>
        <taxon>Ancylostomatidae</taxon>
        <taxon>Bunostominae</taxon>
        <taxon>Necator</taxon>
    </lineage>
</organism>